<dbReference type="EMBL" id="QEAN01000155">
    <property type="protein sequence ID" value="TPX45373.1"/>
    <property type="molecule type" value="Genomic_DNA"/>
</dbReference>
<dbReference type="VEuPathDB" id="FungiDB:SeMB42_g04034"/>
<dbReference type="InterPro" id="IPR017850">
    <property type="entry name" value="Alkaline_phosphatase_core_sf"/>
</dbReference>
<evidence type="ECO:0000259" key="7">
    <source>
        <dbReference type="PROSITE" id="PS51380"/>
    </source>
</evidence>
<dbReference type="GO" id="GO:0005737">
    <property type="term" value="C:cytoplasm"/>
    <property type="evidence" value="ECO:0007669"/>
    <property type="project" value="TreeGrafter"/>
</dbReference>
<name>A0A507D1P0_9FUNG</name>
<dbReference type="PROSITE" id="PS51380">
    <property type="entry name" value="EXS"/>
    <property type="match status" value="1"/>
</dbReference>
<feature type="transmembrane region" description="Helical" evidence="6">
    <location>
        <begin position="306"/>
        <end position="323"/>
    </location>
</feature>
<keyword evidence="5 6" id="KW-0472">Membrane</keyword>
<feature type="transmembrane region" description="Helical" evidence="6">
    <location>
        <begin position="68"/>
        <end position="86"/>
    </location>
</feature>
<dbReference type="STRING" id="286115.A0A507D1P0"/>
<feature type="domain" description="EXS" evidence="7">
    <location>
        <begin position="162"/>
        <end position="408"/>
    </location>
</feature>
<feature type="transmembrane region" description="Helical" evidence="6">
    <location>
        <begin position="30"/>
        <end position="48"/>
    </location>
</feature>
<evidence type="ECO:0000256" key="5">
    <source>
        <dbReference type="ARBA" id="ARBA00023136"/>
    </source>
</evidence>
<evidence type="ECO:0000256" key="2">
    <source>
        <dbReference type="ARBA" id="ARBA00022692"/>
    </source>
</evidence>
<dbReference type="AlphaFoldDB" id="A0A507D1P0"/>
<evidence type="ECO:0000313" key="9">
    <source>
        <dbReference type="Proteomes" id="UP000317494"/>
    </source>
</evidence>
<feature type="transmembrane region" description="Helical" evidence="6">
    <location>
        <begin position="433"/>
        <end position="453"/>
    </location>
</feature>
<protein>
    <recommendedName>
        <fullName evidence="7">EXS domain-containing protein</fullName>
    </recommendedName>
</protein>
<dbReference type="Gene3D" id="3.40.720.10">
    <property type="entry name" value="Alkaline Phosphatase, subunit A"/>
    <property type="match status" value="1"/>
</dbReference>
<evidence type="ECO:0000256" key="1">
    <source>
        <dbReference type="ARBA" id="ARBA00004141"/>
    </source>
</evidence>
<comment type="subcellular location">
    <subcellularLocation>
        <location evidence="1">Membrane</location>
        <topology evidence="1">Multi-pass membrane protein</topology>
    </subcellularLocation>
</comment>
<dbReference type="Pfam" id="PF03124">
    <property type="entry name" value="EXS"/>
    <property type="match status" value="1"/>
</dbReference>
<accession>A0A507D1P0</accession>
<dbReference type="PANTHER" id="PTHR10783:SF46">
    <property type="entry name" value="PROTEIN ERD1 HOMOLOG 2"/>
    <property type="match status" value="1"/>
</dbReference>
<dbReference type="Proteomes" id="UP000317494">
    <property type="component" value="Unassembled WGS sequence"/>
</dbReference>
<feature type="transmembrane region" description="Helical" evidence="6">
    <location>
        <begin position="398"/>
        <end position="421"/>
    </location>
</feature>
<gene>
    <name evidence="8" type="ORF">SeMB42_g04034</name>
</gene>
<keyword evidence="9" id="KW-1185">Reference proteome</keyword>
<evidence type="ECO:0000313" key="8">
    <source>
        <dbReference type="EMBL" id="TPX45373.1"/>
    </source>
</evidence>
<sequence length="808" mass="89033">MGNSYIPANTNKSISPSLLAQQSGWIPKDLYGLSSVFTCITILSLVAFGNAADRWGESAAVNIVSSTYALILILTILPFNVFYRSLRLKFLRSLKRIAFGTFHSEVPFSDVILADILTSFSRVFGDLQIVFWTLVMPNEESQTSEVLDQNQPYQSDVASTKLIASWTDLVAPILICSPFIFRLRQCIAEYNLSAEPAAKNRHLTNAAKYLSALPVIISSFLINWLRIRYRGIGSNQYGSSLDEMVKIESKLDFVVGIWLVSSLANSLFSLYWDVIMDWSLFRRRHRHLPAFPIFLRPILHFRKPSAYYAAIVINTVLRLAWIIKVPLLFQLVDATLKPNASGLKTEEDQIPLLVGVDLALKVAEILRRWLWHKPKRANGRMDALSGVYPIRDTSAMPWMGAALLMTFTFRLVSWEAAVLIARSSSEVNQPNSAEIMLSMACLAISAFTAWAGAATFTQPAAAPTATSTFYVGQNNGTISNGAVVPGLVFDRFVQIWLENTDYADSASSPTFQKLASKGILLTNYHAVTHPSEPNYMASVGGDFFGLGDDTGLNTKRICLLMDSLDSILPIQTTTTFTINFNDFAVDVMAGPLSQWLFITPNLKNDGHDSDINWINAWLEYWLVPMLNVNNLNDARTLIFLTFDENESYGVDNNRVYSLLLGGVIPASAQGTTDDTFYTHYSILSTIQNNWRLGSLGRGDTNKILSNVFQFVASNTNYSGNVNVSTEQQPALNSSATYCGPFNPKCFAPVPPPNVSAVGAGGGPVFLDSSVNMNQSGPAPPTSQASLALTNSVQLVTVLTNMASWVYLA</sequence>
<feature type="transmembrane region" description="Helical" evidence="6">
    <location>
        <begin position="209"/>
        <end position="227"/>
    </location>
</feature>
<dbReference type="PANTHER" id="PTHR10783">
    <property type="entry name" value="XENOTROPIC AND POLYTROPIC RETROVIRUS RECEPTOR 1-RELATED"/>
    <property type="match status" value="1"/>
</dbReference>
<dbReference type="GO" id="GO:0016020">
    <property type="term" value="C:membrane"/>
    <property type="evidence" value="ECO:0007669"/>
    <property type="project" value="UniProtKB-SubCell"/>
</dbReference>
<evidence type="ECO:0000256" key="3">
    <source>
        <dbReference type="ARBA" id="ARBA00022801"/>
    </source>
</evidence>
<reference evidence="8 9" key="1">
    <citation type="journal article" date="2019" name="Sci. Rep.">
        <title>Comparative genomics of chytrid fungi reveal insights into the obligate biotrophic and pathogenic lifestyle of Synchytrium endobioticum.</title>
        <authorList>
            <person name="van de Vossenberg B.T.L.H."/>
            <person name="Warris S."/>
            <person name="Nguyen H.D.T."/>
            <person name="van Gent-Pelzer M.P.E."/>
            <person name="Joly D.L."/>
            <person name="van de Geest H.C."/>
            <person name="Bonants P.J.M."/>
            <person name="Smith D.S."/>
            <person name="Levesque C.A."/>
            <person name="van der Lee T.A.J."/>
        </authorList>
    </citation>
    <scope>NUCLEOTIDE SEQUENCE [LARGE SCALE GENOMIC DNA]</scope>
    <source>
        <strain evidence="8 9">MB42</strain>
    </source>
</reference>
<proteinExistence type="predicted"/>
<comment type="caution">
    <text evidence="8">The sequence shown here is derived from an EMBL/GenBank/DDBJ whole genome shotgun (WGS) entry which is preliminary data.</text>
</comment>
<evidence type="ECO:0000256" key="4">
    <source>
        <dbReference type="ARBA" id="ARBA00022989"/>
    </source>
</evidence>
<keyword evidence="4 6" id="KW-1133">Transmembrane helix</keyword>
<keyword evidence="2 6" id="KW-0812">Transmembrane</keyword>
<dbReference type="InterPro" id="IPR004342">
    <property type="entry name" value="EXS_C"/>
</dbReference>
<dbReference type="InterPro" id="IPR007312">
    <property type="entry name" value="Phosphoesterase"/>
</dbReference>
<dbReference type="Pfam" id="PF04185">
    <property type="entry name" value="Phosphoesterase"/>
    <property type="match status" value="1"/>
</dbReference>
<evidence type="ECO:0000256" key="6">
    <source>
        <dbReference type="SAM" id="Phobius"/>
    </source>
</evidence>
<organism evidence="8 9">
    <name type="scientific">Synchytrium endobioticum</name>
    <dbReference type="NCBI Taxonomy" id="286115"/>
    <lineage>
        <taxon>Eukaryota</taxon>
        <taxon>Fungi</taxon>
        <taxon>Fungi incertae sedis</taxon>
        <taxon>Chytridiomycota</taxon>
        <taxon>Chytridiomycota incertae sedis</taxon>
        <taxon>Chytridiomycetes</taxon>
        <taxon>Synchytriales</taxon>
        <taxon>Synchytriaceae</taxon>
        <taxon>Synchytrium</taxon>
    </lineage>
</organism>
<keyword evidence="3" id="KW-0378">Hydrolase</keyword>
<dbReference type="GO" id="GO:0016788">
    <property type="term" value="F:hydrolase activity, acting on ester bonds"/>
    <property type="evidence" value="ECO:0007669"/>
    <property type="project" value="InterPro"/>
</dbReference>
<feature type="transmembrane region" description="Helical" evidence="6">
    <location>
        <begin position="253"/>
        <end position="274"/>
    </location>
</feature>